<dbReference type="AlphaFoldDB" id="A0A1I8FET7"/>
<protein>
    <submittedName>
        <fullName evidence="2">Uncharacterized protein</fullName>
    </submittedName>
</protein>
<reference evidence="2" key="1">
    <citation type="submission" date="2016-11" db="UniProtKB">
        <authorList>
            <consortium name="WormBaseParasite"/>
        </authorList>
    </citation>
    <scope>IDENTIFICATION</scope>
</reference>
<evidence type="ECO:0000313" key="2">
    <source>
        <dbReference type="WBParaSite" id="maker-unitig_30348-snap-gene-0.1-mRNA-1"/>
    </source>
</evidence>
<name>A0A1I8FET7_9PLAT</name>
<dbReference type="WBParaSite" id="maker-unitig_30348-snap-gene-0.1-mRNA-1">
    <property type="protein sequence ID" value="maker-unitig_30348-snap-gene-0.1-mRNA-1"/>
    <property type="gene ID" value="maker-unitig_30348-snap-gene-0.1"/>
</dbReference>
<dbReference type="Proteomes" id="UP000095280">
    <property type="component" value="Unplaced"/>
</dbReference>
<accession>A0A1I8FET7</accession>
<keyword evidence="1" id="KW-1185">Reference proteome</keyword>
<evidence type="ECO:0000313" key="1">
    <source>
        <dbReference type="Proteomes" id="UP000095280"/>
    </source>
</evidence>
<sequence>MRALPRVHSRPRDGGSWSRPGKAVLVRSRSFIIASAQLLSRPRLFSGGVHRPPVPCPSVCFATLPQTCVAYANKLRLLIPPRSALTRSVSAFECSGKENPVEPEILGDLAAAQLVRHNSELSVSSGEDGGVFSKLSELQPQTLHLTWPWLERNPNNADLQPARMAPLRSSAALPLCVSQSTPSRGLSRRNPRLMDILGLQCSCLSLTPRGIDE</sequence>
<organism evidence="1 2">
    <name type="scientific">Macrostomum lignano</name>
    <dbReference type="NCBI Taxonomy" id="282301"/>
    <lineage>
        <taxon>Eukaryota</taxon>
        <taxon>Metazoa</taxon>
        <taxon>Spiralia</taxon>
        <taxon>Lophotrochozoa</taxon>
        <taxon>Platyhelminthes</taxon>
        <taxon>Rhabditophora</taxon>
        <taxon>Macrostomorpha</taxon>
        <taxon>Macrostomida</taxon>
        <taxon>Macrostomidae</taxon>
        <taxon>Macrostomum</taxon>
    </lineage>
</organism>
<proteinExistence type="predicted"/>